<dbReference type="EMBL" id="VSRR010003645">
    <property type="protein sequence ID" value="MPC36963.1"/>
    <property type="molecule type" value="Genomic_DNA"/>
</dbReference>
<dbReference type="Proteomes" id="UP000324222">
    <property type="component" value="Unassembled WGS sequence"/>
</dbReference>
<reference evidence="2 3" key="1">
    <citation type="submission" date="2019-05" db="EMBL/GenBank/DDBJ databases">
        <title>Another draft genome of Portunus trituberculatus and its Hox gene families provides insights of decapod evolution.</title>
        <authorList>
            <person name="Jeong J.-H."/>
            <person name="Song I."/>
            <person name="Kim S."/>
            <person name="Choi T."/>
            <person name="Kim D."/>
            <person name="Ryu S."/>
            <person name="Kim W."/>
        </authorList>
    </citation>
    <scope>NUCLEOTIDE SEQUENCE [LARGE SCALE GENOMIC DNA]</scope>
    <source>
        <tissue evidence="2">Muscle</tissue>
    </source>
</reference>
<proteinExistence type="predicted"/>
<feature type="compositionally biased region" description="Acidic residues" evidence="1">
    <location>
        <begin position="12"/>
        <end position="24"/>
    </location>
</feature>
<feature type="region of interest" description="Disordered" evidence="1">
    <location>
        <begin position="1"/>
        <end position="60"/>
    </location>
</feature>
<evidence type="ECO:0000313" key="3">
    <source>
        <dbReference type="Proteomes" id="UP000324222"/>
    </source>
</evidence>
<name>A0A5B7EVQ3_PORTR</name>
<keyword evidence="3" id="KW-1185">Reference proteome</keyword>
<sequence length="60" mass="6375">MSVEGLGRVEGEQEEGSGWEEGEDTPCSHGKTCDSCALPRLCHPTTETEPPQEGMLGNGQ</sequence>
<comment type="caution">
    <text evidence="2">The sequence shown here is derived from an EMBL/GenBank/DDBJ whole genome shotgun (WGS) entry which is preliminary data.</text>
</comment>
<evidence type="ECO:0000313" key="2">
    <source>
        <dbReference type="EMBL" id="MPC36963.1"/>
    </source>
</evidence>
<organism evidence="2 3">
    <name type="scientific">Portunus trituberculatus</name>
    <name type="common">Swimming crab</name>
    <name type="synonym">Neptunus trituberculatus</name>
    <dbReference type="NCBI Taxonomy" id="210409"/>
    <lineage>
        <taxon>Eukaryota</taxon>
        <taxon>Metazoa</taxon>
        <taxon>Ecdysozoa</taxon>
        <taxon>Arthropoda</taxon>
        <taxon>Crustacea</taxon>
        <taxon>Multicrustacea</taxon>
        <taxon>Malacostraca</taxon>
        <taxon>Eumalacostraca</taxon>
        <taxon>Eucarida</taxon>
        <taxon>Decapoda</taxon>
        <taxon>Pleocyemata</taxon>
        <taxon>Brachyura</taxon>
        <taxon>Eubrachyura</taxon>
        <taxon>Portunoidea</taxon>
        <taxon>Portunidae</taxon>
        <taxon>Portuninae</taxon>
        <taxon>Portunus</taxon>
    </lineage>
</organism>
<evidence type="ECO:0000256" key="1">
    <source>
        <dbReference type="SAM" id="MobiDB-lite"/>
    </source>
</evidence>
<accession>A0A5B7EVQ3</accession>
<protein>
    <submittedName>
        <fullName evidence="2">Uncharacterized protein</fullName>
    </submittedName>
</protein>
<gene>
    <name evidence="2" type="ORF">E2C01_030434</name>
</gene>
<dbReference type="AlphaFoldDB" id="A0A5B7EVQ3"/>